<keyword evidence="8" id="KW-0175">Coiled coil</keyword>
<evidence type="ECO:0000259" key="10">
    <source>
        <dbReference type="PROSITE" id="PS50828"/>
    </source>
</evidence>
<keyword evidence="12" id="KW-1185">Reference proteome</keyword>
<dbReference type="SMART" id="SM00534">
    <property type="entry name" value="MUTSac"/>
    <property type="match status" value="1"/>
</dbReference>
<evidence type="ECO:0000256" key="6">
    <source>
        <dbReference type="ARBA" id="ARBA00023125"/>
    </source>
</evidence>
<dbReference type="SMART" id="SM00463">
    <property type="entry name" value="SMR"/>
    <property type="match status" value="1"/>
</dbReference>
<evidence type="ECO:0000256" key="1">
    <source>
        <dbReference type="ARBA" id="ARBA00022730"/>
    </source>
</evidence>
<keyword evidence="6 7" id="KW-0238">DNA-binding</keyword>
<dbReference type="EC" id="3.6.4.-" evidence="7"/>
<feature type="binding site" evidence="7">
    <location>
        <begin position="341"/>
        <end position="348"/>
    </location>
    <ligand>
        <name>ATP</name>
        <dbReference type="ChEBI" id="CHEBI:30616"/>
    </ligand>
</feature>
<evidence type="ECO:0000256" key="9">
    <source>
        <dbReference type="SAM" id="MobiDB-lite"/>
    </source>
</evidence>
<dbReference type="PROSITE" id="PS50828">
    <property type="entry name" value="SMR"/>
    <property type="match status" value="1"/>
</dbReference>
<dbReference type="PIRSF" id="PIRSF005814">
    <property type="entry name" value="MutS_YshD"/>
    <property type="match status" value="1"/>
</dbReference>
<dbReference type="PROSITE" id="PS00486">
    <property type="entry name" value="DNA_MISMATCH_REPAIR_2"/>
    <property type="match status" value="1"/>
</dbReference>
<comment type="function">
    <text evidence="7">Acts as a ribosome collision sensor, splitting the ribosome into its 2 subunits. Detects stalled/collided 70S ribosomes which it binds and splits by an ATP-hydrolysis driven conformational change. Acts upstream of the ribosome quality control system (RQC), a ribosome-associated complex that mediates the extraction of incompletely synthesized nascent chains from stalled ribosomes and their subsequent degradation. Probably generates substrates for RQC.</text>
</comment>
<dbReference type="Pfam" id="PF01713">
    <property type="entry name" value="Smr"/>
    <property type="match status" value="1"/>
</dbReference>
<dbReference type="EC" id="3.1.-.-" evidence="7"/>
<dbReference type="Proteomes" id="UP000654604">
    <property type="component" value="Unassembled WGS sequence"/>
</dbReference>
<feature type="region of interest" description="Disordered" evidence="9">
    <location>
        <begin position="712"/>
        <end position="744"/>
    </location>
</feature>
<feature type="domain" description="Smr" evidence="10">
    <location>
        <begin position="752"/>
        <end position="825"/>
    </location>
</feature>
<dbReference type="EMBL" id="JADEWC010000008">
    <property type="protein sequence ID" value="MBE9222106.1"/>
    <property type="molecule type" value="Genomic_DNA"/>
</dbReference>
<evidence type="ECO:0000256" key="2">
    <source>
        <dbReference type="ARBA" id="ARBA00022741"/>
    </source>
</evidence>
<organism evidence="11 12">
    <name type="scientific">Cyanobacterium stanieri LEGE 03274</name>
    <dbReference type="NCBI Taxonomy" id="1828756"/>
    <lineage>
        <taxon>Bacteria</taxon>
        <taxon>Bacillati</taxon>
        <taxon>Cyanobacteriota</taxon>
        <taxon>Cyanophyceae</taxon>
        <taxon>Oscillatoriophycideae</taxon>
        <taxon>Chroococcales</taxon>
        <taxon>Geminocystaceae</taxon>
        <taxon>Cyanobacterium</taxon>
    </lineage>
</organism>
<dbReference type="InterPro" id="IPR027417">
    <property type="entry name" value="P-loop_NTPase"/>
</dbReference>
<dbReference type="InterPro" id="IPR007696">
    <property type="entry name" value="DNA_mismatch_repair_MutS_core"/>
</dbReference>
<dbReference type="InterPro" id="IPR046893">
    <property type="entry name" value="MSSS"/>
</dbReference>
<dbReference type="PANTHER" id="PTHR48466">
    <property type="entry name" value="OS10G0509000 PROTEIN-RELATED"/>
    <property type="match status" value="1"/>
</dbReference>
<dbReference type="InterPro" id="IPR000432">
    <property type="entry name" value="DNA_mismatch_repair_MutS_C"/>
</dbReference>
<evidence type="ECO:0000256" key="5">
    <source>
        <dbReference type="ARBA" id="ARBA00022884"/>
    </source>
</evidence>
<dbReference type="SUPFAM" id="SSF52540">
    <property type="entry name" value="P-loop containing nucleoside triphosphate hydrolases"/>
    <property type="match status" value="1"/>
</dbReference>
<sequence length="825" mass="92263">MIEKETFRLLEWQRLCHHLSTFSATKLGAIASSHLTIPKTLSETKKLLEQTKEVYHIETSLNPNWSFTGIHDIGDALERAKLGGILKGEELLNLATTLAGVRKLRRVIEDLEDSPTLKELVESLRTFPELEQEIHYCIDDRGEITERASPQLGEIRQKIKGLRNKIQQTLQNIIQRNGNALQEPVVTQRGDRFVLPVKASHSGQISGIVHDTSTTGSTLYTEPKSIIDLGNRLQTSRGQEKREEEKILRTLTEKVAEVWEELEQLLAIATALDLATAKARYSMWLEGNPPQFVNFQSQENITLRQLRHPLLIWQQKKEESAAVVPIDVLIKSDTRVVAITGPNTGGKTVTLKTIGITALMAKVGIFIPAKDPVLIPWFDQVLADIGDEQSLEQNLSTFSGHIRRIIRIMDALHGSTPSQNLDDDSPTVTEEQGRNELSNSLVLLDEVGAGTDPTEGSAIAIAILKHLADHNLLTIATTHYGELKTLKYNDSRFENASVEFDDVSLQPTYRVLWGIPGRSNAIIIAQRLGLPSDVIADSQELAGGFSQDVNQLIGELENQRREQEEKHKQAQDLLSKTERFYQEVEAKATSLQDRERDLKSQQEQAVQKMLLDAKSQIAQVIKELQKKGNPTAQEAQQARENLEKIGDRFLSPIQKSRKKSSYKPKVGERVRILSLGQTAEVLDVDETAEQLSARFGIMKMVLPFTDIESLDGKRFEKEKPPKTEVKQKPPKTPSKNQPAKTTARVRVEKNTVDIRGQRVHLAEPVLERAIASATELGLLWIVHGKGTGSLRTGVHDFLQRHPQVSKYETAPRNEGGTGVTIAYLK</sequence>
<dbReference type="Pfam" id="PF00488">
    <property type="entry name" value="MutS_V"/>
    <property type="match status" value="2"/>
</dbReference>
<keyword evidence="1 7" id="KW-0699">rRNA-binding</keyword>
<reference evidence="11 12" key="1">
    <citation type="submission" date="2020-10" db="EMBL/GenBank/DDBJ databases">
        <authorList>
            <person name="Castelo-Branco R."/>
            <person name="Eusebio N."/>
            <person name="Adriana R."/>
            <person name="Vieira A."/>
            <person name="Brugerolle De Fraissinette N."/>
            <person name="Rezende De Castro R."/>
            <person name="Schneider M.P."/>
            <person name="Vasconcelos V."/>
            <person name="Leao P.N."/>
        </authorList>
    </citation>
    <scope>NUCLEOTIDE SEQUENCE [LARGE SCALE GENOMIC DNA]</scope>
    <source>
        <strain evidence="11 12">LEGE 03274</strain>
    </source>
</reference>
<evidence type="ECO:0000313" key="12">
    <source>
        <dbReference type="Proteomes" id="UP000654604"/>
    </source>
</evidence>
<feature type="compositionally biased region" description="Basic and acidic residues" evidence="9">
    <location>
        <begin position="712"/>
        <end position="727"/>
    </location>
</feature>
<name>A0ABR9V3I3_9CHRO</name>
<feature type="coiled-coil region" evidence="8">
    <location>
        <begin position="546"/>
        <end position="601"/>
    </location>
</feature>
<dbReference type="Gene3D" id="3.40.50.300">
    <property type="entry name" value="P-loop containing nucleotide triphosphate hydrolases"/>
    <property type="match status" value="1"/>
</dbReference>
<dbReference type="CDD" id="cd03280">
    <property type="entry name" value="ABC_MutS2"/>
    <property type="match status" value="1"/>
</dbReference>
<keyword evidence="4 7" id="KW-0067">ATP-binding</keyword>
<dbReference type="InterPro" id="IPR045076">
    <property type="entry name" value="MutS"/>
</dbReference>
<protein>
    <recommendedName>
        <fullName evidence="7">Endonuclease MutS2</fullName>
        <ecNumber evidence="7">3.1.-.-</ecNumber>
    </recommendedName>
    <alternativeName>
        <fullName evidence="7">Ribosome-associated protein quality control-upstream factor</fullName>
        <shortName evidence="7">RQC-upstream factor</shortName>
        <shortName evidence="7">RqcU</shortName>
        <ecNumber evidence="7">3.6.4.-</ecNumber>
    </alternativeName>
</protein>
<dbReference type="SUPFAM" id="SSF160443">
    <property type="entry name" value="SMR domain-like"/>
    <property type="match status" value="1"/>
</dbReference>
<dbReference type="Gene3D" id="3.30.1370.110">
    <property type="match status" value="1"/>
</dbReference>
<dbReference type="RefSeq" id="WP_193800272.1">
    <property type="nucleotide sequence ID" value="NZ_JADEWC010000008.1"/>
</dbReference>
<keyword evidence="3 7" id="KW-0378">Hydrolase</keyword>
<evidence type="ECO:0000256" key="8">
    <source>
        <dbReference type="SAM" id="Coils"/>
    </source>
</evidence>
<dbReference type="SMART" id="SM00533">
    <property type="entry name" value="MUTSd"/>
    <property type="match status" value="1"/>
</dbReference>
<accession>A0ABR9V3I3</accession>
<dbReference type="HAMAP" id="MF_00092">
    <property type="entry name" value="MutS2"/>
    <property type="match status" value="1"/>
</dbReference>
<dbReference type="PANTHER" id="PTHR48466:SF2">
    <property type="entry name" value="OS10G0509000 PROTEIN"/>
    <property type="match status" value="1"/>
</dbReference>
<comment type="similarity">
    <text evidence="7">Belongs to the DNA mismatch repair MutS family. MutS2 subfamily.</text>
</comment>
<evidence type="ECO:0000256" key="7">
    <source>
        <dbReference type="HAMAP-Rule" id="MF_00092"/>
    </source>
</evidence>
<dbReference type="Pfam" id="PF20297">
    <property type="entry name" value="MSSS"/>
    <property type="match status" value="1"/>
</dbReference>
<gene>
    <name evidence="7" type="primary">mutS2</name>
    <name evidence="7" type="synonym">rqcU</name>
    <name evidence="11" type="ORF">IQ215_05285</name>
</gene>
<evidence type="ECO:0000256" key="4">
    <source>
        <dbReference type="ARBA" id="ARBA00022840"/>
    </source>
</evidence>
<dbReference type="InterPro" id="IPR005747">
    <property type="entry name" value="MutS2"/>
</dbReference>
<proteinExistence type="inferred from homology"/>
<dbReference type="InterPro" id="IPR002625">
    <property type="entry name" value="Smr_dom"/>
</dbReference>
<dbReference type="InterPro" id="IPR036063">
    <property type="entry name" value="Smr_dom_sf"/>
</dbReference>
<evidence type="ECO:0000313" key="11">
    <source>
        <dbReference type="EMBL" id="MBE9222106.1"/>
    </source>
</evidence>
<keyword evidence="2 7" id="KW-0547">Nucleotide-binding</keyword>
<comment type="caution">
    <text evidence="11">The sequence shown here is derived from an EMBL/GenBank/DDBJ whole genome shotgun (WGS) entry which is preliminary data.</text>
</comment>
<comment type="function">
    <text evidence="7">Endonuclease that is involved in the suppression of homologous recombination and thus may have a key role in the control of bacterial genetic diversity.</text>
</comment>
<dbReference type="SUPFAM" id="SSF48334">
    <property type="entry name" value="DNA repair protein MutS, domain III"/>
    <property type="match status" value="1"/>
</dbReference>
<comment type="subunit">
    <text evidence="7">Homodimer. Binds to stalled ribosomes, contacting rRNA.</text>
</comment>
<dbReference type="InterPro" id="IPR036187">
    <property type="entry name" value="DNA_mismatch_repair_MutS_sf"/>
</dbReference>
<evidence type="ECO:0000256" key="3">
    <source>
        <dbReference type="ARBA" id="ARBA00022801"/>
    </source>
</evidence>
<dbReference type="GO" id="GO:0004519">
    <property type="term" value="F:endonuclease activity"/>
    <property type="evidence" value="ECO:0007669"/>
    <property type="project" value="UniProtKB-KW"/>
</dbReference>
<keyword evidence="7 11" id="KW-0255">Endonuclease</keyword>
<dbReference type="NCBIfam" id="TIGR01069">
    <property type="entry name" value="mutS2"/>
    <property type="match status" value="1"/>
</dbReference>
<keyword evidence="5 7" id="KW-0694">RNA-binding</keyword>
<keyword evidence="7" id="KW-0540">Nuclease</keyword>